<dbReference type="GO" id="GO:0006272">
    <property type="term" value="P:leading strand elongation"/>
    <property type="evidence" value="ECO:0007669"/>
    <property type="project" value="TreeGrafter"/>
</dbReference>
<dbReference type="GO" id="GO:0003887">
    <property type="term" value="F:DNA-directed DNA polymerase activity"/>
    <property type="evidence" value="ECO:0007669"/>
    <property type="project" value="UniProtKB-KW"/>
</dbReference>
<keyword evidence="5 12" id="KW-0235">DNA replication</keyword>
<dbReference type="InterPro" id="IPR045846">
    <property type="entry name" value="POLBc_alpha"/>
</dbReference>
<dbReference type="CDD" id="cd05776">
    <property type="entry name" value="DNA_polB_alpha_exo"/>
    <property type="match status" value="1"/>
</dbReference>
<evidence type="ECO:0000256" key="5">
    <source>
        <dbReference type="ARBA" id="ARBA00022705"/>
    </source>
</evidence>
<dbReference type="InterPro" id="IPR006172">
    <property type="entry name" value="DNA-dir_DNA_pol_B"/>
</dbReference>
<evidence type="ECO:0000256" key="9">
    <source>
        <dbReference type="ARBA" id="ARBA00022932"/>
    </source>
</evidence>
<dbReference type="InterPro" id="IPR036397">
    <property type="entry name" value="RNaseH_sf"/>
</dbReference>
<proteinExistence type="inferred from homology"/>
<feature type="domain" description="DNA-directed DNA polymerase family B multifunctional" evidence="14">
    <location>
        <begin position="824"/>
        <end position="1272"/>
    </location>
</feature>
<dbReference type="GO" id="GO:0005658">
    <property type="term" value="C:alpha DNA polymerase:primase complex"/>
    <property type="evidence" value="ECO:0007669"/>
    <property type="project" value="UniProtKB-ARBA"/>
</dbReference>
<comment type="caution">
    <text evidence="18">The sequence shown here is derived from an EMBL/GenBank/DDBJ whole genome shotgun (WGS) entry which is preliminary data.</text>
</comment>
<dbReference type="Gene3D" id="2.40.50.730">
    <property type="match status" value="1"/>
</dbReference>
<dbReference type="NCBIfam" id="TIGR00592">
    <property type="entry name" value="pol2"/>
    <property type="match status" value="1"/>
</dbReference>
<dbReference type="Gene3D" id="3.90.1600.10">
    <property type="entry name" value="Palm domain of DNA polymerase"/>
    <property type="match status" value="2"/>
</dbReference>
<feature type="domain" description="Zinc finger DNA-directed DNA polymerase family B alpha" evidence="16">
    <location>
        <begin position="1312"/>
        <end position="1505"/>
    </location>
</feature>
<evidence type="ECO:0000256" key="3">
    <source>
        <dbReference type="ARBA" id="ARBA00022679"/>
    </source>
</evidence>
<keyword evidence="3 12" id="KW-0808">Transferase</keyword>
<dbReference type="CDD" id="cd05532">
    <property type="entry name" value="POLBc_alpha"/>
    <property type="match status" value="1"/>
</dbReference>
<name>A0AAN7VZ49_9SACH</name>
<dbReference type="GO" id="GO:1902975">
    <property type="term" value="P:mitotic DNA replication initiation"/>
    <property type="evidence" value="ECO:0007669"/>
    <property type="project" value="InterPro"/>
</dbReference>
<evidence type="ECO:0000259" key="17">
    <source>
        <dbReference type="Pfam" id="PF12254"/>
    </source>
</evidence>
<feature type="region of interest" description="Disordered" evidence="13">
    <location>
        <begin position="15"/>
        <end position="39"/>
    </location>
</feature>
<keyword evidence="19" id="KW-1185">Reference proteome</keyword>
<evidence type="ECO:0000256" key="10">
    <source>
        <dbReference type="ARBA" id="ARBA00023125"/>
    </source>
</evidence>
<organism evidence="18 19">
    <name type="scientific">Arxiozyma heterogenica</name>
    <dbReference type="NCBI Taxonomy" id="278026"/>
    <lineage>
        <taxon>Eukaryota</taxon>
        <taxon>Fungi</taxon>
        <taxon>Dikarya</taxon>
        <taxon>Ascomycota</taxon>
        <taxon>Saccharomycotina</taxon>
        <taxon>Saccharomycetes</taxon>
        <taxon>Saccharomycetales</taxon>
        <taxon>Saccharomycetaceae</taxon>
        <taxon>Arxiozyma</taxon>
    </lineage>
</organism>
<dbReference type="FunFam" id="3.30.420.10:FF:000036">
    <property type="entry name" value="DNA polymerase"/>
    <property type="match status" value="1"/>
</dbReference>
<evidence type="ECO:0000256" key="4">
    <source>
        <dbReference type="ARBA" id="ARBA00022695"/>
    </source>
</evidence>
<evidence type="ECO:0000256" key="1">
    <source>
        <dbReference type="ARBA" id="ARBA00004123"/>
    </source>
</evidence>
<dbReference type="Gene3D" id="3.30.70.2820">
    <property type="match status" value="1"/>
</dbReference>
<comment type="catalytic activity">
    <reaction evidence="12">
        <text>DNA(n) + a 2'-deoxyribonucleoside 5'-triphosphate = DNA(n+1) + diphosphate</text>
        <dbReference type="Rhea" id="RHEA:22508"/>
        <dbReference type="Rhea" id="RHEA-COMP:17339"/>
        <dbReference type="Rhea" id="RHEA-COMP:17340"/>
        <dbReference type="ChEBI" id="CHEBI:33019"/>
        <dbReference type="ChEBI" id="CHEBI:61560"/>
        <dbReference type="ChEBI" id="CHEBI:173112"/>
        <dbReference type="EC" id="2.7.7.7"/>
    </reaction>
</comment>
<feature type="domain" description="DNA-directed DNA polymerase family B exonuclease" evidence="15">
    <location>
        <begin position="512"/>
        <end position="759"/>
    </location>
</feature>
<feature type="compositionally biased region" description="Basic and acidic residues" evidence="13">
    <location>
        <begin position="857"/>
        <end position="867"/>
    </location>
</feature>
<dbReference type="Pfam" id="PF03104">
    <property type="entry name" value="DNA_pol_B_exo1"/>
    <property type="match status" value="1"/>
</dbReference>
<dbReference type="InterPro" id="IPR043502">
    <property type="entry name" value="DNA/RNA_pol_sf"/>
</dbReference>
<dbReference type="InterPro" id="IPR017964">
    <property type="entry name" value="DNA-dir_DNA_pol_B_CS"/>
</dbReference>
<dbReference type="FunFam" id="1.10.3200.20:FF:000002">
    <property type="entry name" value="DNA polymerase"/>
    <property type="match status" value="1"/>
</dbReference>
<dbReference type="Proteomes" id="UP001306508">
    <property type="component" value="Unassembled WGS sequence"/>
</dbReference>
<evidence type="ECO:0000256" key="2">
    <source>
        <dbReference type="ARBA" id="ARBA00005755"/>
    </source>
</evidence>
<gene>
    <name evidence="18" type="ORF">RI543_004746</name>
</gene>
<dbReference type="Gene3D" id="3.30.420.10">
    <property type="entry name" value="Ribonuclease H-like superfamily/Ribonuclease H"/>
    <property type="match status" value="1"/>
</dbReference>
<dbReference type="InterPro" id="IPR023211">
    <property type="entry name" value="DNA_pol_palm_dom_sf"/>
</dbReference>
<dbReference type="Pfam" id="PF12254">
    <property type="entry name" value="DNA_pol_alpha_N"/>
    <property type="match status" value="1"/>
</dbReference>
<dbReference type="PANTHER" id="PTHR45861">
    <property type="entry name" value="DNA POLYMERASE ALPHA CATALYTIC SUBUNIT"/>
    <property type="match status" value="1"/>
</dbReference>
<keyword evidence="11" id="KW-0539">Nucleus</keyword>
<evidence type="ECO:0000256" key="8">
    <source>
        <dbReference type="ARBA" id="ARBA00022833"/>
    </source>
</evidence>
<feature type="region of interest" description="Disordered" evidence="13">
    <location>
        <begin position="89"/>
        <end position="117"/>
    </location>
</feature>
<keyword evidence="8" id="KW-0862">Zinc</keyword>
<evidence type="ECO:0000259" key="14">
    <source>
        <dbReference type="Pfam" id="PF00136"/>
    </source>
</evidence>
<keyword evidence="4 12" id="KW-0548">Nucleotidyltransferase</keyword>
<dbReference type="SUPFAM" id="SSF53098">
    <property type="entry name" value="Ribonuclease H-like"/>
    <property type="match status" value="1"/>
</dbReference>
<dbReference type="InterPro" id="IPR012337">
    <property type="entry name" value="RNaseH-like_sf"/>
</dbReference>
<feature type="region of interest" description="Disordered" evidence="13">
    <location>
        <begin position="857"/>
        <end position="882"/>
    </location>
</feature>
<evidence type="ECO:0000256" key="7">
    <source>
        <dbReference type="ARBA" id="ARBA00022771"/>
    </source>
</evidence>
<dbReference type="GO" id="GO:0008270">
    <property type="term" value="F:zinc ion binding"/>
    <property type="evidence" value="ECO:0007669"/>
    <property type="project" value="UniProtKB-KW"/>
</dbReference>
<keyword evidence="10 12" id="KW-0238">DNA-binding</keyword>
<dbReference type="Gene3D" id="1.10.3200.20">
    <property type="entry name" value="DNA Polymerase alpha, zinc finger"/>
    <property type="match status" value="1"/>
</dbReference>
<keyword evidence="9 12" id="KW-0239">DNA-directed DNA polymerase</keyword>
<evidence type="ECO:0000256" key="13">
    <source>
        <dbReference type="SAM" id="MobiDB-lite"/>
    </source>
</evidence>
<sequence>MSRNDRLEKLRRLQAAKKDHRHSGNENINNDGEEDDDRIYDEIDEVEYKRRRRQELLQDDFVVDDDGVGYADRGVEDDWQNEHYYSSEDFEDFDDNSGMKDASINKRKAKKRDKDNKEGNVIGQMLRLQQQQRKKNIALSLNNSTNKKAMAIDDFDDILGEFDKMTPQPISTIRSSSVNRLPSSPTLKRKLNDSNIHNHNVDEDATKINSGMSNIVTKKPKIYNSSMVTAREVQLDSSPLKGRNIVDKIDTSDANIGLESDAENLSNLMKDVENSPTMPKNLPPAKSKQSHLVVNKELSRNVVDVDSDSDDELIFKRRPMRGVNTTRKVDFNSRSNPNTSPFVTAPGTPANCSIKNPLSKPTKTLHYSTNEPLNFSNKYSKEQVVNPETNSFQMYWLDCVEVNNSLILFGKVKTLDNNLVSAMVQINGLCRELYFLPRDEYSAMDVYEEITPLIMEKYGLTNIRAKPQKMKYAFELPDIPKETEYLKVLLPYNTPKSSYDLIPPELSSDKFCHVFGGNTNIFESFVVQNKIMGPCWLEIKNGNFDALTNASHCSIEVAVDSPRDVIPLDIKSVPPLSCISLAIQTMMNPRENKQEIVAITLARYDNVSLDAPIPEDLKPSSITTLVRPPKGTNYPVGLATLAKQKLTGELRLFNNEKTLLSCFCAMLRASDPDILIGHRLEKVYLDILVHRCHNLNIPAFSCLGRRVRKQWPEKFGKNHFTMNQFFIHELIAGRLVCDIANEMGQSLTPKCQSWELSEMYKITCGKEHKSLDVNFANERYQEDADTMNLALQENVTNAMITAEVSFRIQMLSLTKQLTNLAGNAWSQTLGGTRAGRNEYILLHEFARNSYIVPDKETRKMKEQRKQEQFQTSDDLESTTLSSSKKAKYQGGLVFEPEKGLHKNYVLVMDFNSLYPSIIQEFNICFTTVDRNPNDIDELPEIPSSDKAQGVLPRLLATLVERRREVKKIMKNEKDPHKYAQCDIRQQALKLTANSMYGCLGYVNSRFYAKPLAMLVTNKGREILMNTRLLAESMNLVVVYGDTDSVMIDTGCQSYEEAIKIGQNFKKLVNERYRLLEIDIDNVFKRLLLHAKKKYAALNVTLDKDSSEHVALEVKGLDMKRREYCPLSKEVSSHVLNTILSDKDPEISLQEIYDYLEDIRSKMIKNEIRVDKYKINTKLSKDPTAYPGGKTMPAVQVALRMRKAGRLVKAGTVITYVITRNKNDLKSSTSLHPAERAYALNEVMAKDSGVVPDPEFYLEKQIFAPVERLLERIEGFNVIRLSEALGLDSRKYLRRYDENGGSGNNVLQPLETTISDMERFKDSSNLQLSCPKCMASFPFGGIVASNHYQVTYNGVQCKKCDHLFLPLQLSCQLESTIRAHISLYYAGWLVCDDVTCGNVTRQISVFGKRCLREGCTGVMSYRYTDKKLYNQLLYFESLFDCEKNKKQVLKPLYHEGEPDYPREKLSESTILALVEQNRELFSINRGVVEKYLDNCGRRYVDMGSIFDFMMDN</sequence>
<dbReference type="InterPro" id="IPR006133">
    <property type="entry name" value="DNA-dir_DNA_pol_B_exonuc"/>
</dbReference>
<protein>
    <recommendedName>
        <fullName evidence="12">DNA polymerase</fullName>
        <ecNumber evidence="12">2.7.7.7</ecNumber>
    </recommendedName>
</protein>
<accession>A0AAN7VZ49</accession>
<feature type="domain" description="DNA polymerase alpha catalytic subunit N-terminal" evidence="17">
    <location>
        <begin position="10"/>
        <end position="79"/>
    </location>
</feature>
<dbReference type="PROSITE" id="PS00116">
    <property type="entry name" value="DNA_POLYMERASE_B"/>
    <property type="match status" value="1"/>
</dbReference>
<dbReference type="SMART" id="SM00486">
    <property type="entry name" value="POLBc"/>
    <property type="match status" value="1"/>
</dbReference>
<dbReference type="SUPFAM" id="SSF56672">
    <property type="entry name" value="DNA/RNA polymerases"/>
    <property type="match status" value="1"/>
</dbReference>
<dbReference type="InterPro" id="IPR015088">
    <property type="entry name" value="Znf_DNA-dir_DNA_pol_B_alpha"/>
</dbReference>
<evidence type="ECO:0000256" key="12">
    <source>
        <dbReference type="RuleBase" id="RU000442"/>
    </source>
</evidence>
<evidence type="ECO:0000259" key="15">
    <source>
        <dbReference type="Pfam" id="PF03104"/>
    </source>
</evidence>
<dbReference type="GO" id="GO:0006273">
    <property type="term" value="P:lagging strand elongation"/>
    <property type="evidence" value="ECO:0007669"/>
    <property type="project" value="TreeGrafter"/>
</dbReference>
<evidence type="ECO:0000259" key="16">
    <source>
        <dbReference type="Pfam" id="PF08996"/>
    </source>
</evidence>
<keyword evidence="6" id="KW-0479">Metal-binding</keyword>
<dbReference type="GO" id="GO:0003688">
    <property type="term" value="F:DNA replication origin binding"/>
    <property type="evidence" value="ECO:0007669"/>
    <property type="project" value="TreeGrafter"/>
</dbReference>
<dbReference type="Pfam" id="PF00136">
    <property type="entry name" value="DNA_pol_B"/>
    <property type="match status" value="1"/>
</dbReference>
<evidence type="ECO:0000313" key="18">
    <source>
        <dbReference type="EMBL" id="KAK5773989.1"/>
    </source>
</evidence>
<evidence type="ECO:0000313" key="19">
    <source>
        <dbReference type="Proteomes" id="UP001306508"/>
    </source>
</evidence>
<dbReference type="EC" id="2.7.7.7" evidence="12"/>
<keyword evidence="7" id="KW-0863">Zinc-finger</keyword>
<dbReference type="GO" id="GO:0006281">
    <property type="term" value="P:DNA repair"/>
    <property type="evidence" value="ECO:0007669"/>
    <property type="project" value="UniProtKB-ARBA"/>
</dbReference>
<comment type="subcellular location">
    <subcellularLocation>
        <location evidence="1">Nucleus</location>
    </subcellularLocation>
</comment>
<comment type="similarity">
    <text evidence="2 12">Belongs to the DNA polymerase type-B family.</text>
</comment>
<dbReference type="InterPro" id="IPR006134">
    <property type="entry name" value="DNA-dir_DNA_pol_B_multi_dom"/>
</dbReference>
<dbReference type="InterPro" id="IPR042087">
    <property type="entry name" value="DNA_pol_B_thumb"/>
</dbReference>
<evidence type="ECO:0000256" key="11">
    <source>
        <dbReference type="ARBA" id="ARBA00023242"/>
    </source>
</evidence>
<dbReference type="Pfam" id="PF08996">
    <property type="entry name" value="zf-DNA_Pol"/>
    <property type="match status" value="1"/>
</dbReference>
<dbReference type="FunFam" id="1.10.132.60:FF:000004">
    <property type="entry name" value="DNA polymerase"/>
    <property type="match status" value="1"/>
</dbReference>
<evidence type="ECO:0000256" key="6">
    <source>
        <dbReference type="ARBA" id="ARBA00022723"/>
    </source>
</evidence>
<dbReference type="EMBL" id="JAWIZZ010000059">
    <property type="protein sequence ID" value="KAK5773989.1"/>
    <property type="molecule type" value="Genomic_DNA"/>
</dbReference>
<dbReference type="GO" id="GO:0000166">
    <property type="term" value="F:nucleotide binding"/>
    <property type="evidence" value="ECO:0007669"/>
    <property type="project" value="InterPro"/>
</dbReference>
<dbReference type="GO" id="GO:0003682">
    <property type="term" value="F:chromatin binding"/>
    <property type="evidence" value="ECO:0007669"/>
    <property type="project" value="TreeGrafter"/>
</dbReference>
<dbReference type="PANTHER" id="PTHR45861:SF1">
    <property type="entry name" value="DNA POLYMERASE ALPHA CATALYTIC SUBUNIT"/>
    <property type="match status" value="1"/>
</dbReference>
<dbReference type="PRINTS" id="PR00106">
    <property type="entry name" value="DNAPOLB"/>
</dbReference>
<dbReference type="GO" id="GO:0003697">
    <property type="term" value="F:single-stranded DNA binding"/>
    <property type="evidence" value="ECO:0007669"/>
    <property type="project" value="TreeGrafter"/>
</dbReference>
<dbReference type="InterPro" id="IPR024647">
    <property type="entry name" value="DNA_pol_a_cat_su_N"/>
</dbReference>
<dbReference type="Gene3D" id="1.10.132.60">
    <property type="entry name" value="DNA polymerase family B, C-terminal domain"/>
    <property type="match status" value="1"/>
</dbReference>
<reference evidence="19" key="1">
    <citation type="submission" date="2023-07" db="EMBL/GenBank/DDBJ databases">
        <title>A draft genome of Kazachstania heterogenica Y-27499.</title>
        <authorList>
            <person name="Donic C."/>
            <person name="Kralova J.S."/>
            <person name="Fidel L."/>
            <person name="Ben-Dor S."/>
            <person name="Jung S."/>
        </authorList>
    </citation>
    <scope>NUCLEOTIDE SEQUENCE [LARGE SCALE GENOMIC DNA]</scope>
    <source>
        <strain evidence="19">Y27499</strain>
    </source>
</reference>
<dbReference type="InterPro" id="IPR038256">
    <property type="entry name" value="Pol_alpha_znc_sf"/>
</dbReference>